<accession>A0A933P089</accession>
<proteinExistence type="predicted"/>
<protein>
    <recommendedName>
        <fullName evidence="2">DUF6456 domain-containing protein</fullName>
    </recommendedName>
</protein>
<dbReference type="InterPro" id="IPR045599">
    <property type="entry name" value="DUF6456"/>
</dbReference>
<comment type="caution">
    <text evidence="3">The sequence shown here is derived from an EMBL/GenBank/DDBJ whole genome shotgun (WGS) entry which is preliminary data.</text>
</comment>
<evidence type="ECO:0000313" key="3">
    <source>
        <dbReference type="EMBL" id="MBI4923871.1"/>
    </source>
</evidence>
<feature type="compositionally biased region" description="Basic and acidic residues" evidence="1">
    <location>
        <begin position="1"/>
        <end position="11"/>
    </location>
</feature>
<evidence type="ECO:0000259" key="2">
    <source>
        <dbReference type="Pfam" id="PF20057"/>
    </source>
</evidence>
<name>A0A933P089_9HYPH</name>
<dbReference type="AlphaFoldDB" id="A0A933P089"/>
<feature type="region of interest" description="Disordered" evidence="1">
    <location>
        <begin position="1"/>
        <end position="31"/>
    </location>
</feature>
<evidence type="ECO:0000313" key="4">
    <source>
        <dbReference type="Proteomes" id="UP000782610"/>
    </source>
</evidence>
<evidence type="ECO:0000256" key="1">
    <source>
        <dbReference type="SAM" id="MobiDB-lite"/>
    </source>
</evidence>
<reference evidence="3" key="1">
    <citation type="submission" date="2020-07" db="EMBL/GenBank/DDBJ databases">
        <title>Huge and variable diversity of episymbiotic CPR bacteria and DPANN archaea in groundwater ecosystems.</title>
        <authorList>
            <person name="He C.Y."/>
            <person name="Keren R."/>
            <person name="Whittaker M."/>
            <person name="Farag I.F."/>
            <person name="Doudna J."/>
            <person name="Cate J.H.D."/>
            <person name="Banfield J.F."/>
        </authorList>
    </citation>
    <scope>NUCLEOTIDE SEQUENCE</scope>
    <source>
        <strain evidence="3">NC_groundwater_1586_Pr3_B-0.1um_66_15</strain>
    </source>
</reference>
<sequence>MRRPEEPRRPVGEAANPFATQHRMTIPGPDGAELNLAESPLARLAAATKGEAPFLERHQVEAGERVRRLVERAQLQPRLTMAYSAARTAGNRQSAAAEMSDMAADARKALAAIHRVLPRDCAGVVLDVCGLFKGLQQVEHERGWPRRSAKLVLRIGLEQLAQHFGLSPVAIGEPNRRPRQWMGEGARPERFE</sequence>
<feature type="domain" description="DUF6456" evidence="2">
    <location>
        <begin position="33"/>
        <end position="165"/>
    </location>
</feature>
<dbReference type="EMBL" id="JACRAF010000064">
    <property type="protein sequence ID" value="MBI4923871.1"/>
    <property type="molecule type" value="Genomic_DNA"/>
</dbReference>
<dbReference type="Pfam" id="PF20057">
    <property type="entry name" value="DUF6456"/>
    <property type="match status" value="1"/>
</dbReference>
<gene>
    <name evidence="3" type="ORF">HY834_19225</name>
</gene>
<organism evidence="3 4">
    <name type="scientific">Devosia nanyangense</name>
    <dbReference type="NCBI Taxonomy" id="1228055"/>
    <lineage>
        <taxon>Bacteria</taxon>
        <taxon>Pseudomonadati</taxon>
        <taxon>Pseudomonadota</taxon>
        <taxon>Alphaproteobacteria</taxon>
        <taxon>Hyphomicrobiales</taxon>
        <taxon>Devosiaceae</taxon>
        <taxon>Devosia</taxon>
    </lineage>
</organism>
<dbReference type="Proteomes" id="UP000782610">
    <property type="component" value="Unassembled WGS sequence"/>
</dbReference>